<evidence type="ECO:0000256" key="1">
    <source>
        <dbReference type="ARBA" id="ARBA00005513"/>
    </source>
</evidence>
<evidence type="ECO:0000256" key="3">
    <source>
        <dbReference type="ARBA" id="ARBA00022475"/>
    </source>
</evidence>
<accession>A0A1J5G5K9</accession>
<gene>
    <name evidence="13" type="primary">atpF</name>
    <name evidence="16" type="ORF">AUK15_02720</name>
</gene>
<feature type="transmembrane region" description="Helical" evidence="13">
    <location>
        <begin position="20"/>
        <end position="41"/>
    </location>
</feature>
<dbReference type="EMBL" id="MNYX01000062">
    <property type="protein sequence ID" value="OIP64930.1"/>
    <property type="molecule type" value="Genomic_DNA"/>
</dbReference>
<evidence type="ECO:0000256" key="2">
    <source>
        <dbReference type="ARBA" id="ARBA00022448"/>
    </source>
</evidence>
<evidence type="ECO:0000256" key="5">
    <source>
        <dbReference type="ARBA" id="ARBA00022692"/>
    </source>
</evidence>
<dbReference type="GO" id="GO:0046961">
    <property type="term" value="F:proton-transporting ATPase activity, rotational mechanism"/>
    <property type="evidence" value="ECO:0007669"/>
    <property type="project" value="TreeGrafter"/>
</dbReference>
<evidence type="ECO:0000256" key="15">
    <source>
        <dbReference type="SAM" id="Coils"/>
    </source>
</evidence>
<dbReference type="NCBIfam" id="TIGR01144">
    <property type="entry name" value="ATP_synt_b"/>
    <property type="match status" value="1"/>
</dbReference>
<dbReference type="CDD" id="cd06503">
    <property type="entry name" value="ATP-synt_Fo_b"/>
    <property type="match status" value="1"/>
</dbReference>
<comment type="function">
    <text evidence="11 13">F(1)F(0) ATP synthase produces ATP from ADP in the presence of a proton or sodium gradient. F-type ATPases consist of two structural domains, F(1) containing the extramembraneous catalytic core and F(0) containing the membrane proton channel, linked together by a central stalk and a peripheral stalk. During catalysis, ATP synthesis in the catalytic domain of F(1) is coupled via a rotary mechanism of the central stalk subunits to proton translocation.</text>
</comment>
<evidence type="ECO:0000256" key="11">
    <source>
        <dbReference type="ARBA" id="ARBA00025198"/>
    </source>
</evidence>
<dbReference type="InterPro" id="IPR005864">
    <property type="entry name" value="ATP_synth_F0_bsu_bac"/>
</dbReference>
<dbReference type="PANTHER" id="PTHR33445:SF1">
    <property type="entry name" value="ATP SYNTHASE SUBUNIT B"/>
    <property type="match status" value="1"/>
</dbReference>
<dbReference type="PANTHER" id="PTHR33445">
    <property type="entry name" value="ATP SYNTHASE SUBUNIT B', CHLOROPLASTIC"/>
    <property type="match status" value="1"/>
</dbReference>
<name>A0A1J5G5K9_9BACT</name>
<protein>
    <recommendedName>
        <fullName evidence="13">ATP synthase subunit b</fullName>
    </recommendedName>
    <alternativeName>
        <fullName evidence="13">ATP synthase F(0) sector subunit b</fullName>
    </alternativeName>
    <alternativeName>
        <fullName evidence="13">ATPase subunit I</fullName>
    </alternativeName>
    <alternativeName>
        <fullName evidence="13">F-type ATPase subunit b</fullName>
        <shortName evidence="13">F-ATPase subunit b</shortName>
    </alternativeName>
</protein>
<evidence type="ECO:0000256" key="7">
    <source>
        <dbReference type="ARBA" id="ARBA00022989"/>
    </source>
</evidence>
<dbReference type="Proteomes" id="UP000182059">
    <property type="component" value="Unassembled WGS sequence"/>
</dbReference>
<comment type="subcellular location">
    <subcellularLocation>
        <location evidence="13">Cell membrane</location>
        <topology evidence="13">Single-pass membrane protein</topology>
    </subcellularLocation>
    <subcellularLocation>
        <location evidence="12">Endomembrane system</location>
        <topology evidence="12">Single-pass membrane protein</topology>
    </subcellularLocation>
</comment>
<evidence type="ECO:0000256" key="10">
    <source>
        <dbReference type="ARBA" id="ARBA00023310"/>
    </source>
</evidence>
<evidence type="ECO:0000313" key="16">
    <source>
        <dbReference type="EMBL" id="OIP64930.1"/>
    </source>
</evidence>
<evidence type="ECO:0000256" key="14">
    <source>
        <dbReference type="RuleBase" id="RU003848"/>
    </source>
</evidence>
<comment type="caution">
    <text evidence="16">The sequence shown here is derived from an EMBL/GenBank/DDBJ whole genome shotgun (WGS) entry which is preliminary data.</text>
</comment>
<keyword evidence="10 13" id="KW-0066">ATP synthesis</keyword>
<evidence type="ECO:0000256" key="6">
    <source>
        <dbReference type="ARBA" id="ARBA00022781"/>
    </source>
</evidence>
<feature type="coiled-coil region" evidence="15">
    <location>
        <begin position="38"/>
        <end position="75"/>
    </location>
</feature>
<dbReference type="GO" id="GO:0012505">
    <property type="term" value="C:endomembrane system"/>
    <property type="evidence" value="ECO:0007669"/>
    <property type="project" value="UniProtKB-SubCell"/>
</dbReference>
<evidence type="ECO:0000256" key="9">
    <source>
        <dbReference type="ARBA" id="ARBA00023136"/>
    </source>
</evidence>
<comment type="subunit">
    <text evidence="13">F-type ATPases have 2 components, F(1) - the catalytic core - and F(0) - the membrane proton channel. F(1) has five subunits: alpha(3), beta(3), gamma(1), delta(1), epsilon(1). F(0) has three main subunits: a(1), b(2) and c(10-14). The alpha and beta chains form an alternating ring which encloses part of the gamma chain. F(1) is attached to F(0) by a central stalk formed by the gamma and epsilon chains, while a peripheral stalk is formed by the delta and b chains.</text>
</comment>
<proteinExistence type="inferred from homology"/>
<keyword evidence="7 13" id="KW-1133">Transmembrane helix</keyword>
<keyword evidence="4 13" id="KW-0138">CF(0)</keyword>
<evidence type="ECO:0000256" key="12">
    <source>
        <dbReference type="ARBA" id="ARBA00037847"/>
    </source>
</evidence>
<dbReference type="InterPro" id="IPR002146">
    <property type="entry name" value="ATP_synth_b/b'su_bac/chlpt"/>
</dbReference>
<evidence type="ECO:0000256" key="8">
    <source>
        <dbReference type="ARBA" id="ARBA00023065"/>
    </source>
</evidence>
<evidence type="ECO:0000313" key="17">
    <source>
        <dbReference type="Proteomes" id="UP000182059"/>
    </source>
</evidence>
<sequence length="151" mass="17312">MEQILDVFGINWKLLVVQMINFGLLLLVLYIFLYKPVLAMVDVRRKKIERAIQDAEEADRQLGEAEAEKARIIREATMKGDDIIDSAKKHAETSEITIMKDAHQKAVHLLNEAERRTARDREEMIQKAEREVARMAVLSAEKILSQGALKK</sequence>
<dbReference type="GO" id="GO:0046933">
    <property type="term" value="F:proton-transporting ATP synthase activity, rotational mechanism"/>
    <property type="evidence" value="ECO:0007669"/>
    <property type="project" value="UniProtKB-UniRule"/>
</dbReference>
<keyword evidence="5 13" id="KW-0812">Transmembrane</keyword>
<keyword evidence="6 13" id="KW-0375">Hydrogen ion transport</keyword>
<dbReference type="AlphaFoldDB" id="A0A1J5G5K9"/>
<keyword evidence="15" id="KW-0175">Coiled coil</keyword>
<dbReference type="Pfam" id="PF00430">
    <property type="entry name" value="ATP-synt_B"/>
    <property type="match status" value="1"/>
</dbReference>
<dbReference type="InterPro" id="IPR050059">
    <property type="entry name" value="ATP_synthase_B_chain"/>
</dbReference>
<dbReference type="Gene3D" id="6.10.250.1580">
    <property type="match status" value="1"/>
</dbReference>
<dbReference type="HAMAP" id="MF_01398">
    <property type="entry name" value="ATP_synth_b_bprime"/>
    <property type="match status" value="1"/>
</dbReference>
<reference evidence="16 17" key="1">
    <citation type="journal article" date="2016" name="Environ. Microbiol.">
        <title>Genomic resolution of a cold subsurface aquifer community provides metabolic insights for novel microbes adapted to high CO concentrations.</title>
        <authorList>
            <person name="Probst A.J."/>
            <person name="Castelle C.J."/>
            <person name="Singh A."/>
            <person name="Brown C.T."/>
            <person name="Anantharaman K."/>
            <person name="Sharon I."/>
            <person name="Hug L.A."/>
            <person name="Burstein D."/>
            <person name="Emerson J.B."/>
            <person name="Thomas B.C."/>
            <person name="Banfield J.F."/>
        </authorList>
    </citation>
    <scope>NUCLEOTIDE SEQUENCE [LARGE SCALE GENOMIC DNA]</scope>
    <source>
        <strain evidence="16">CG2_30_43_9</strain>
    </source>
</reference>
<keyword evidence="9 13" id="KW-0472">Membrane</keyword>
<dbReference type="GO" id="GO:0005886">
    <property type="term" value="C:plasma membrane"/>
    <property type="evidence" value="ECO:0007669"/>
    <property type="project" value="UniProtKB-SubCell"/>
</dbReference>
<organism evidence="16 17">
    <name type="scientific">Candidatus Nomurabacteria bacterium CG2_30_43_9</name>
    <dbReference type="NCBI Taxonomy" id="1805283"/>
    <lineage>
        <taxon>Bacteria</taxon>
        <taxon>Candidatus Nomuraibacteriota</taxon>
    </lineage>
</organism>
<keyword evidence="2 13" id="KW-0813">Transport</keyword>
<comment type="function">
    <text evidence="13">Component of the F(0) channel, it forms part of the peripheral stalk, linking F(1) to F(0).</text>
</comment>
<evidence type="ECO:0000256" key="13">
    <source>
        <dbReference type="HAMAP-Rule" id="MF_01398"/>
    </source>
</evidence>
<comment type="similarity">
    <text evidence="1 13 14">Belongs to the ATPase B chain family.</text>
</comment>
<keyword evidence="8 13" id="KW-0406">Ion transport</keyword>
<dbReference type="GO" id="GO:0045259">
    <property type="term" value="C:proton-transporting ATP synthase complex"/>
    <property type="evidence" value="ECO:0007669"/>
    <property type="project" value="UniProtKB-KW"/>
</dbReference>
<evidence type="ECO:0000256" key="4">
    <source>
        <dbReference type="ARBA" id="ARBA00022547"/>
    </source>
</evidence>
<keyword evidence="3 13" id="KW-1003">Cell membrane</keyword>